<organism evidence="9 10">
    <name type="scientific">Marinithermus hydrothermalis (strain DSM 14884 / JCM 11576 / T1)</name>
    <dbReference type="NCBI Taxonomy" id="869210"/>
    <lineage>
        <taxon>Bacteria</taxon>
        <taxon>Thermotogati</taxon>
        <taxon>Deinococcota</taxon>
        <taxon>Deinococci</taxon>
        <taxon>Thermales</taxon>
        <taxon>Thermaceae</taxon>
        <taxon>Marinithermus</taxon>
    </lineage>
</organism>
<comment type="catalytic activity">
    <reaction evidence="6">
        <text>coproporphyrinogen III + 3 O2 = coproporphyrin III + 3 H2O2</text>
        <dbReference type="Rhea" id="RHEA:43436"/>
        <dbReference type="ChEBI" id="CHEBI:15379"/>
        <dbReference type="ChEBI" id="CHEBI:16240"/>
        <dbReference type="ChEBI" id="CHEBI:57309"/>
        <dbReference type="ChEBI" id="CHEBI:131725"/>
        <dbReference type="EC" id="1.3.3.15"/>
    </reaction>
</comment>
<evidence type="ECO:0000256" key="1">
    <source>
        <dbReference type="ARBA" id="ARBA00001974"/>
    </source>
</evidence>
<feature type="chain" id="PRO_5003282780" description="Coproporphyrinogen III oxidase" evidence="7">
    <location>
        <begin position="21"/>
        <end position="467"/>
    </location>
</feature>
<dbReference type="PANTHER" id="PTHR42923">
    <property type="entry name" value="PROTOPORPHYRINOGEN OXIDASE"/>
    <property type="match status" value="1"/>
</dbReference>
<dbReference type="PANTHER" id="PTHR42923:SF3">
    <property type="entry name" value="PROTOPORPHYRINOGEN OXIDASE"/>
    <property type="match status" value="1"/>
</dbReference>
<feature type="domain" description="Amine oxidase" evidence="8">
    <location>
        <begin position="12"/>
        <end position="450"/>
    </location>
</feature>
<dbReference type="Gene3D" id="3.50.50.60">
    <property type="entry name" value="FAD/NAD(P)-binding domain"/>
    <property type="match status" value="1"/>
</dbReference>
<evidence type="ECO:0000259" key="8">
    <source>
        <dbReference type="Pfam" id="PF01593"/>
    </source>
</evidence>
<keyword evidence="6" id="KW-0963">Cytoplasm</keyword>
<dbReference type="RefSeq" id="WP_013703929.1">
    <property type="nucleotide sequence ID" value="NC_015387.1"/>
</dbReference>
<evidence type="ECO:0000313" key="9">
    <source>
        <dbReference type="EMBL" id="AEB11882.1"/>
    </source>
</evidence>
<comment type="subcellular location">
    <subcellularLocation>
        <location evidence="6">Cytoplasm</location>
    </subcellularLocation>
</comment>
<comment type="pathway">
    <text evidence="6">Porphyrin-containing compound metabolism; protoheme biosynthesis.</text>
</comment>
<keyword evidence="10" id="KW-1185">Reference proteome</keyword>
<dbReference type="GO" id="GO:0006783">
    <property type="term" value="P:heme biosynthetic process"/>
    <property type="evidence" value="ECO:0007669"/>
    <property type="project" value="UniProtKB-UniRule"/>
</dbReference>
<dbReference type="STRING" id="869210.Marky_1141"/>
<evidence type="ECO:0000256" key="4">
    <source>
        <dbReference type="ARBA" id="ARBA00023002"/>
    </source>
</evidence>
<keyword evidence="4 6" id="KW-0560">Oxidoreductase</keyword>
<keyword evidence="3 6" id="KW-0274">FAD</keyword>
<keyword evidence="7" id="KW-0732">Signal</keyword>
<keyword evidence="5 6" id="KW-0350">Heme biosynthesis</keyword>
<dbReference type="KEGG" id="mhd:Marky_1141"/>
<comment type="cofactor">
    <cofactor evidence="1 6">
        <name>FAD</name>
        <dbReference type="ChEBI" id="CHEBI:57692"/>
    </cofactor>
</comment>
<comment type="similarity">
    <text evidence="6">Belongs to the protoporphyrinogen/coproporphyrinogen oxidase family. Coproporphyrinogen III oxidase subfamily.</text>
</comment>
<dbReference type="Gene3D" id="3.90.660.20">
    <property type="entry name" value="Protoporphyrinogen oxidase, mitochondrial, domain 2"/>
    <property type="match status" value="1"/>
</dbReference>
<evidence type="ECO:0000256" key="7">
    <source>
        <dbReference type="SAM" id="SignalP"/>
    </source>
</evidence>
<comment type="function">
    <text evidence="6">Involved in coproporphyrin-dependent heme b biosynthesis. Catalyzes the oxidation of coproporphyrinogen III to coproporphyrin III.</text>
</comment>
<feature type="signal peptide" evidence="7">
    <location>
        <begin position="1"/>
        <end position="20"/>
    </location>
</feature>
<evidence type="ECO:0000256" key="5">
    <source>
        <dbReference type="ARBA" id="ARBA00023133"/>
    </source>
</evidence>
<dbReference type="SUPFAM" id="SSF54373">
    <property type="entry name" value="FAD-linked reductases, C-terminal domain"/>
    <property type="match status" value="1"/>
</dbReference>
<evidence type="ECO:0000313" key="10">
    <source>
        <dbReference type="Proteomes" id="UP000007030"/>
    </source>
</evidence>
<dbReference type="OrthoDB" id="9805195at2"/>
<dbReference type="GO" id="GO:0004729">
    <property type="term" value="F:oxygen-dependent protoporphyrinogen oxidase activity"/>
    <property type="evidence" value="ECO:0007669"/>
    <property type="project" value="UniProtKB-UniRule"/>
</dbReference>
<reference evidence="9 10" key="1">
    <citation type="journal article" date="2012" name="Stand. Genomic Sci.">
        <title>Complete genome sequence of the aerobic, heterotroph Marinithermus hydrothermalis type strain (T1(T)) from a deep-sea hydrothermal vent chimney.</title>
        <authorList>
            <person name="Copeland A."/>
            <person name="Gu W."/>
            <person name="Yasawong M."/>
            <person name="Lapidus A."/>
            <person name="Lucas S."/>
            <person name="Deshpande S."/>
            <person name="Pagani I."/>
            <person name="Tapia R."/>
            <person name="Cheng J.F."/>
            <person name="Goodwin L.A."/>
            <person name="Pitluck S."/>
            <person name="Liolios K."/>
            <person name="Ivanova N."/>
            <person name="Mavromatis K."/>
            <person name="Mikhailova N."/>
            <person name="Pati A."/>
            <person name="Chen A."/>
            <person name="Palaniappan K."/>
            <person name="Land M."/>
            <person name="Pan C."/>
            <person name="Brambilla E.M."/>
            <person name="Rohde M."/>
            <person name="Tindall B.J."/>
            <person name="Sikorski J."/>
            <person name="Goker M."/>
            <person name="Detter J.C."/>
            <person name="Bristow J."/>
            <person name="Eisen J.A."/>
            <person name="Markowitz V."/>
            <person name="Hugenholtz P."/>
            <person name="Kyrpides N.C."/>
            <person name="Klenk H.P."/>
            <person name="Woyke T."/>
        </authorList>
    </citation>
    <scope>NUCLEOTIDE SEQUENCE [LARGE SCALE GENOMIC DNA]</scope>
    <source>
        <strain evidence="10">DSM 14884 / JCM 11576 / T1</strain>
    </source>
</reference>
<name>F2NP81_MARHT</name>
<protein>
    <recommendedName>
        <fullName evidence="6">Coproporphyrinogen III oxidase</fullName>
        <ecNumber evidence="6">1.3.3.15</ecNumber>
    </recommendedName>
</protein>
<gene>
    <name evidence="9" type="ordered locus">Marky_1141</name>
</gene>
<accession>F2NP81</accession>
<dbReference type="InterPro" id="IPR002937">
    <property type="entry name" value="Amino_oxidase"/>
</dbReference>
<dbReference type="Proteomes" id="UP000007030">
    <property type="component" value="Chromosome"/>
</dbReference>
<dbReference type="Gene3D" id="1.10.3110.10">
    <property type="entry name" value="protoporphyrinogen ix oxidase, domain 3"/>
    <property type="match status" value="1"/>
</dbReference>
<dbReference type="AlphaFoldDB" id="F2NP81"/>
<keyword evidence="2 6" id="KW-0285">Flavoprotein</keyword>
<evidence type="ECO:0000256" key="3">
    <source>
        <dbReference type="ARBA" id="ARBA00022827"/>
    </source>
</evidence>
<dbReference type="NCBIfam" id="TIGR00562">
    <property type="entry name" value="proto_IX_ox"/>
    <property type="match status" value="1"/>
</dbReference>
<dbReference type="SUPFAM" id="SSF51905">
    <property type="entry name" value="FAD/NAD(P)-binding domain"/>
    <property type="match status" value="1"/>
</dbReference>
<proteinExistence type="inferred from homology"/>
<dbReference type="HOGENOM" id="CLU_009629_3_0_0"/>
<evidence type="ECO:0000256" key="6">
    <source>
        <dbReference type="RuleBase" id="RU364052"/>
    </source>
</evidence>
<dbReference type="InterPro" id="IPR050464">
    <property type="entry name" value="Zeta_carotene_desat/Oxidored"/>
</dbReference>
<dbReference type="eggNOG" id="COG1232">
    <property type="taxonomic scope" value="Bacteria"/>
</dbReference>
<dbReference type="UniPathway" id="UPA00252"/>
<dbReference type="GO" id="GO:0005737">
    <property type="term" value="C:cytoplasm"/>
    <property type="evidence" value="ECO:0007669"/>
    <property type="project" value="UniProtKB-SubCell"/>
</dbReference>
<dbReference type="EC" id="1.3.3.15" evidence="6"/>
<dbReference type="Pfam" id="PF01593">
    <property type="entry name" value="Amino_oxidase"/>
    <property type="match status" value="1"/>
</dbReference>
<dbReference type="InterPro" id="IPR036188">
    <property type="entry name" value="FAD/NAD-bd_sf"/>
</dbReference>
<dbReference type="EMBL" id="CP002630">
    <property type="protein sequence ID" value="AEB11882.1"/>
    <property type="molecule type" value="Genomic_DNA"/>
</dbReference>
<evidence type="ECO:0000256" key="2">
    <source>
        <dbReference type="ARBA" id="ARBA00022630"/>
    </source>
</evidence>
<sequence>MAVRLVVVGGGLAGLSAAYAAERAAREAGLDLRVALLEASTRLGGKVQTAHSDRFVLEGGPDAVVRYKPWALELMRELGLEERITGTQPAKPAAFIYLRGKAHPIPEGLNVVVPSRLGPLLRTPLVSLPGKLRAARDLWMRRAPRGDEPFGAFITRRLGREVWENLAAPLVGGIYGGDPYQLSTLAAFPQLKALEDKYGSLIRGSLAMMRQRKASREGGSLFASLKGGLGELVTALRNALEKTDLALGVRVTRLERTGTVWRVYVEGGVLEADAVVFAAPAFAAAKALAEVAPRAAEALRGIPYGDAATVSFAFPADQFPATQGHGILAAAREGLAVRGFTWVDRKWNDRAPEGYRLVRAYLSGEAARQSEEELARAALADLRKVVGRSVNPERTWVFRWPRGMPQYTVGHLERVQEIEAALSELPGLYLAGAAYRGVGLPEVIRDGRAAGVSAVTYLTGKTHSSAR</sequence>
<dbReference type="InterPro" id="IPR004572">
    <property type="entry name" value="Protoporphyrinogen_oxidase"/>
</dbReference>